<evidence type="ECO:0000313" key="3">
    <source>
        <dbReference type="Proteomes" id="UP000284706"/>
    </source>
</evidence>
<dbReference type="Gene3D" id="2.60.120.650">
    <property type="entry name" value="Cupin"/>
    <property type="match status" value="1"/>
</dbReference>
<proteinExistence type="predicted"/>
<dbReference type="OrthoDB" id="3270451at2759"/>
<feature type="region of interest" description="Disordered" evidence="1">
    <location>
        <begin position="403"/>
        <end position="424"/>
    </location>
</feature>
<evidence type="ECO:0000313" key="2">
    <source>
        <dbReference type="EMBL" id="PPR03258.1"/>
    </source>
</evidence>
<sequence length="1603" mass="177023">MSSALSLVYDSTSPIESRRAFSPILAGFPWSWDGFVKVPRSLLDFAEELPDHRNFINCLSRYENHLFGFSARSADANVLASLGLRMSFLPNMQREITVSLPIELSVPEYHDLCSLLTSYKYFEVIALRRECISVDPLATSSLLRLPRMKVKAEKTQLHGFEKLADWVGALYAFKTTVERYSQSNQQPEILPGNPFASLVGMLSVNETKGNYHAIENNFIRAAMHIAAMEMIIFPDHVLPDMPCNLHKLGYQPMSCNPSSTLEGMDLPLSTLFSYDFQEELSSSTKGGSPAGLRAPLQLALLLTPLYLTLQMSLFKKSFNRRVLIETAAKLGPCKPLVLRKVEYLFFHALQRLSKGRVLPGRVLKDLVDSIPWNEVDELAHTSERFWFDLQRLSTAANASPLDPLPSSTISSIPEPSSSTTGSKDELALSLTRQAPALRANTIVSTCEPPPSSSQDSHSTLPIPDFSNQPSLPSFSRLYAQPSYKPFVPNVLDLSMAFPYSLPESTALSSFSHPPLITYPAAETQESFVSAGGTTDRLPSVDTPLPDLMNTPRCPTPSYASPVPDDDTFAAATQQGFSTQSPSHSSTILPNDSTYPAAETQESFVPVGGTSDRLPSVSTPSLPDLMNTPRCPTPSYASPVPDDVAFAAATQQGFSTQLLSHSSTILSNDSLFSPNAFADSLAASLNTAFAAYALSTSNNLGSSENTVNPLELNADVAMHDADVDLDFFPDEDSDDLSGSRELHQPGLPDEEPQANALPDAGSINVDVDMREIISDGTLSDCDSSEDSSDGGGAYNGRGSNGQGKAKKKSRTPKQDSTHEEEIVPVLPLKPAGQTPLAVPSATEDHEMGDIVSDGTLSDGDSSEDSSDDGSAYNGRGSNGKGKGKRKSQKPKKDFADAQDGKGKRKKKSVKSKEMIDDEEEDVQPLPLTQDRQSPPDVPSAPQGVTDLTGKNTSGSKENPIDVDSFVPLFEPALALDYVVKEDISLGKKKPRAQIQSDRMYRVYAADGIGYEFSPRFHYEEYHHRLERFLMRAEAFYVKDLPRFRSAPELSCICILPFRVFNAMDTKDIEAIMVDRHIVVTDCPFDRSIQFDEEGLLTLAPLRAQVSLHGPSRHPSVVIPRNEECGPSVVSGLFKEMLSNVGPNGRILNGLDFPMFNGSRELNSFAVDLAAWYAARGLYTTNSSAPYPTEHMRWGLVGHRNTFTFLHIDCDGLCTDNGPCCGSKLWGFLSPRDELPLSSTKFFLDQGFHLNDVTPESKYDFEAIVLRPGDRIYMRPNTPHFVLGLEDSICYGGHYYATCLMQQTLQGMIHAFVLNHYLTNTSHQPSRQLLRRIVFFYHAGLIEGDISPRDRTAKHLPAIDTFDGVMNLLSAAIMVVFGNVLDFRSYSAPNQHFSRTATNEQRYLMKTYDINAIGHNERLAITYTRGVALHIIRWIRAECLIQDSAGVVIQDLPSRYMVQLLSALLDYKKTAMSRKYYGAPHCTVELLNSQVQNVVNCDPQLLKAWIQRPSPPPTSLALPSVSDYSLKWRSGWEARWRGLDIGKPSGLSIFTFYVTHCTLDYFKLGETPFDRIYFAYQSDRINEEAAELASKISVEPISKKRKIAP</sequence>
<accession>A0A409YJT6</accession>
<feature type="compositionally biased region" description="Low complexity" evidence="1">
    <location>
        <begin position="403"/>
        <end position="421"/>
    </location>
</feature>
<protein>
    <recommendedName>
        <fullName evidence="4">JmjC domain-containing protein</fullName>
    </recommendedName>
</protein>
<evidence type="ECO:0000256" key="1">
    <source>
        <dbReference type="SAM" id="MobiDB-lite"/>
    </source>
</evidence>
<evidence type="ECO:0008006" key="4">
    <source>
        <dbReference type="Google" id="ProtNLM"/>
    </source>
</evidence>
<dbReference type="InParanoid" id="A0A409YJT6"/>
<gene>
    <name evidence="2" type="ORF">CVT26_008086</name>
</gene>
<comment type="caution">
    <text evidence="2">The sequence shown here is derived from an EMBL/GenBank/DDBJ whole genome shotgun (WGS) entry which is preliminary data.</text>
</comment>
<dbReference type="SUPFAM" id="SSF51197">
    <property type="entry name" value="Clavaminate synthase-like"/>
    <property type="match status" value="1"/>
</dbReference>
<reference evidence="2 3" key="1">
    <citation type="journal article" date="2018" name="Evol. Lett.">
        <title>Horizontal gene cluster transfer increased hallucinogenic mushroom diversity.</title>
        <authorList>
            <person name="Reynolds H.T."/>
            <person name="Vijayakumar V."/>
            <person name="Gluck-Thaler E."/>
            <person name="Korotkin H.B."/>
            <person name="Matheny P.B."/>
            <person name="Slot J.C."/>
        </authorList>
    </citation>
    <scope>NUCLEOTIDE SEQUENCE [LARGE SCALE GENOMIC DNA]</scope>
    <source>
        <strain evidence="2 3">SRW20</strain>
    </source>
</reference>
<feature type="region of interest" description="Disordered" evidence="1">
    <location>
        <begin position="604"/>
        <end position="624"/>
    </location>
</feature>
<feature type="compositionally biased region" description="Gly residues" evidence="1">
    <location>
        <begin position="788"/>
        <end position="800"/>
    </location>
</feature>
<dbReference type="EMBL" id="NHYE01000760">
    <property type="protein sequence ID" value="PPR03258.1"/>
    <property type="molecule type" value="Genomic_DNA"/>
</dbReference>
<organism evidence="2 3">
    <name type="scientific">Gymnopilus dilepis</name>
    <dbReference type="NCBI Taxonomy" id="231916"/>
    <lineage>
        <taxon>Eukaryota</taxon>
        <taxon>Fungi</taxon>
        <taxon>Dikarya</taxon>
        <taxon>Basidiomycota</taxon>
        <taxon>Agaricomycotina</taxon>
        <taxon>Agaricomycetes</taxon>
        <taxon>Agaricomycetidae</taxon>
        <taxon>Agaricales</taxon>
        <taxon>Agaricineae</taxon>
        <taxon>Hymenogastraceae</taxon>
        <taxon>Gymnopilus</taxon>
    </lineage>
</organism>
<feature type="compositionally biased region" description="Basic and acidic residues" evidence="1">
    <location>
        <begin position="811"/>
        <end position="820"/>
    </location>
</feature>
<feature type="region of interest" description="Disordered" evidence="1">
    <location>
        <begin position="724"/>
        <end position="759"/>
    </location>
</feature>
<dbReference type="Proteomes" id="UP000284706">
    <property type="component" value="Unassembled WGS sequence"/>
</dbReference>
<feature type="region of interest" description="Disordered" evidence="1">
    <location>
        <begin position="443"/>
        <end position="465"/>
    </location>
</feature>
<feature type="compositionally biased region" description="Polar residues" evidence="1">
    <location>
        <begin position="452"/>
        <end position="465"/>
    </location>
</feature>
<feature type="region of interest" description="Disordered" evidence="1">
    <location>
        <begin position="574"/>
        <end position="593"/>
    </location>
</feature>
<keyword evidence="3" id="KW-1185">Reference proteome</keyword>
<name>A0A409YJT6_9AGAR</name>
<feature type="region of interest" description="Disordered" evidence="1">
    <location>
        <begin position="775"/>
        <end position="959"/>
    </location>
</feature>
<feature type="compositionally biased region" description="Basic and acidic residues" evidence="1">
    <location>
        <begin position="889"/>
        <end position="900"/>
    </location>
</feature>
<dbReference type="STRING" id="231916.A0A409YJT6"/>
<feature type="compositionally biased region" description="Acidic residues" evidence="1">
    <location>
        <begin position="724"/>
        <end position="734"/>
    </location>
</feature>